<feature type="region of interest" description="Disordered" evidence="8">
    <location>
        <begin position="2121"/>
        <end position="2159"/>
    </location>
</feature>
<dbReference type="Gene3D" id="3.30.70.3290">
    <property type="match status" value="5"/>
</dbReference>
<dbReference type="Gene3D" id="3.40.47.10">
    <property type="match status" value="5"/>
</dbReference>
<feature type="domain" description="Ketosynthase family 3 (KS3)" evidence="10">
    <location>
        <begin position="4007"/>
        <end position="4422"/>
    </location>
</feature>
<dbReference type="Pfam" id="PF00668">
    <property type="entry name" value="Condensation"/>
    <property type="match status" value="1"/>
</dbReference>
<dbReference type="InterPro" id="IPR014030">
    <property type="entry name" value="Ketoacyl_synth_N"/>
</dbReference>
<dbReference type="InterPro" id="IPR016035">
    <property type="entry name" value="Acyl_Trfase/lysoPLipase"/>
</dbReference>
<dbReference type="PROSITE" id="PS50075">
    <property type="entry name" value="CARRIER"/>
    <property type="match status" value="5"/>
</dbReference>
<dbReference type="SUPFAM" id="SSF53474">
    <property type="entry name" value="alpha/beta-Hydrolases"/>
    <property type="match status" value="1"/>
</dbReference>
<dbReference type="InterPro" id="IPR020841">
    <property type="entry name" value="PKS_Beta-ketoAc_synthase_dom"/>
</dbReference>
<evidence type="ECO:0000259" key="10">
    <source>
        <dbReference type="PROSITE" id="PS52004"/>
    </source>
</evidence>
<feature type="compositionally biased region" description="Polar residues" evidence="8">
    <location>
        <begin position="2133"/>
        <end position="2144"/>
    </location>
</feature>
<evidence type="ECO:0000256" key="1">
    <source>
        <dbReference type="ARBA" id="ARBA00012480"/>
    </source>
</evidence>
<dbReference type="SUPFAM" id="SSF47336">
    <property type="entry name" value="ACP-like"/>
    <property type="match status" value="6"/>
</dbReference>
<evidence type="ECO:0000256" key="4">
    <source>
        <dbReference type="ARBA" id="ARBA00022450"/>
    </source>
</evidence>
<dbReference type="SUPFAM" id="SSF52777">
    <property type="entry name" value="CoA-dependent acyltransferases"/>
    <property type="match status" value="2"/>
</dbReference>
<dbReference type="Gene3D" id="3.40.50.1820">
    <property type="entry name" value="alpha/beta hydrolase"/>
    <property type="match status" value="1"/>
</dbReference>
<dbReference type="CDD" id="cd05274">
    <property type="entry name" value="KR_FAS_SDR_x"/>
    <property type="match status" value="2"/>
</dbReference>
<dbReference type="SUPFAM" id="SSF53901">
    <property type="entry name" value="Thiolase-like"/>
    <property type="match status" value="6"/>
</dbReference>
<feature type="domain" description="Carrier" evidence="9">
    <location>
        <begin position="2743"/>
        <end position="2820"/>
    </location>
</feature>
<evidence type="ECO:0000256" key="5">
    <source>
        <dbReference type="ARBA" id="ARBA00022553"/>
    </source>
</evidence>
<dbReference type="GO" id="GO:0004315">
    <property type="term" value="F:3-oxoacyl-[acyl-carrier-protein] synthase activity"/>
    <property type="evidence" value="ECO:0007669"/>
    <property type="project" value="InterPro"/>
</dbReference>
<dbReference type="Gene3D" id="3.30.559.30">
    <property type="entry name" value="Nonribosomal peptide synthetase, condensation domain"/>
    <property type="match status" value="1"/>
</dbReference>
<dbReference type="InterPro" id="IPR001031">
    <property type="entry name" value="Thioesterase"/>
</dbReference>
<evidence type="ECO:0000256" key="8">
    <source>
        <dbReference type="SAM" id="MobiDB-lite"/>
    </source>
</evidence>
<dbReference type="InterPro" id="IPR029058">
    <property type="entry name" value="AB_hydrolase_fold"/>
</dbReference>
<dbReference type="Gene3D" id="3.30.70.250">
    <property type="entry name" value="Malonyl-CoA ACP transacylase, ACP-binding"/>
    <property type="match status" value="2"/>
</dbReference>
<dbReference type="EMBL" id="JAUCMV010000004">
    <property type="protein sequence ID" value="KAK0406687.1"/>
    <property type="molecule type" value="Genomic_DNA"/>
</dbReference>
<dbReference type="Pfam" id="PF22621">
    <property type="entry name" value="CurL-like_PKS_C"/>
    <property type="match status" value="1"/>
</dbReference>
<dbReference type="PROSITE" id="PS00012">
    <property type="entry name" value="PHOSPHOPANTETHEINE"/>
    <property type="match status" value="1"/>
</dbReference>
<dbReference type="InterPro" id="IPR000873">
    <property type="entry name" value="AMP-dep_synth/lig_dom"/>
</dbReference>
<feature type="domain" description="Carrier" evidence="9">
    <location>
        <begin position="5128"/>
        <end position="5203"/>
    </location>
</feature>
<dbReference type="GO" id="GO:0016297">
    <property type="term" value="F:fatty acyl-[ACP] hydrolase activity"/>
    <property type="evidence" value="ECO:0007669"/>
    <property type="project" value="UniProtKB-EC"/>
</dbReference>
<evidence type="ECO:0000256" key="2">
    <source>
        <dbReference type="ARBA" id="ARBA00012873"/>
    </source>
</evidence>
<dbReference type="GO" id="GO:0044550">
    <property type="term" value="P:secondary metabolite biosynthetic process"/>
    <property type="evidence" value="ECO:0007669"/>
    <property type="project" value="UniProtKB-ARBA"/>
</dbReference>
<keyword evidence="6" id="KW-0808">Transferase</keyword>
<feature type="domain" description="Ketosynthase family 3 (KS3)" evidence="10">
    <location>
        <begin position="769"/>
        <end position="1129"/>
    </location>
</feature>
<feature type="domain" description="Carrier" evidence="9">
    <location>
        <begin position="3022"/>
        <end position="3099"/>
    </location>
</feature>
<sequence>MDLRKSVSIIGRACRLPGCDSFDEFRDAVLVGRDLTEEIPPNRWLLDGVKLMYPSFRAGFIETVDLFDNKYFNISSEEALAMDPSQRVLLELTVEALDSAGLSLSSVALARTAVFVAQSDSSEYAEMIDEPSRFHTAGTHAALTAGRIASFLNSMRGAVTVETACSSALTALHMARKCLLEKECEYAIVAAANTVISDKHLQSLIQSHVVSSSGRSSVFDRSADGYVPSEAFAVFVLEVTGASRPSHGIVLSSAISSDGSTPRNPESQENLLKLCLKNSKKVDFVQTHGGDSIELGMLGKCIDGKFKFVSGKALLGHAGSVSGLVSILHSLVVMGTKTYPSQLHLNTTSVTPGTISLVNEEHSVRTCIVNSFGLGGSNACALIERATIGARAVRSGPRTLLLSANSPEALKRKCVQFIVFLDETNLPLDTVCHAASHVNYYLYRKAVYGKTRAQIQSSILDSDNPYVLAEKTTFTVTFHHTAYRSKHGYRSLYVKEPVFKQKVDEVLSVIAMYGRPHFKHRIFEGPTGNEDGLLYDLTISYAYFQMLHAYGLRDTVASAQGITFLNALAAMRYISVRQAVEYIVNQRSVKPLLLSLRNPDVLYRGESLSNFSVDEIAREMNSLSVISCTSQPLTIEGLEMDEDRCEWESFQMLLGQLFLHGINVRFPSHVSDRHPLPDLPAYPFERVAFWPKKASEVPLGEPLYSFQEIEDKLAEFELQYPEKRDFEAKLIEEFGLNEMDLGATDLPSLIFQKQKPERKVTTPEFEDTGLMIALLTVHIVMPGGDFVENLWDSVKVGRDMIAPMTRRRQRHFDIRPNSKVEGGFLENIEKFDNAFFKMTEDDVYQLSYEQRLILQGVEDAIEKAGSPDLQNSDIYLSVSGQVEHSTFLGKLARDFGIGGRAVVMDSGGTSLISCLEAAVVKMNLGATDYSIIVTSNLVLRPGESRQDHPKFGAFDVGSEDKELPQAEGVGVLILKKYTSLQKLTAVHAKAVLRFCVTKQGDPLETLIGLLTQVNLEVDYLEGHGDDKTADFVQADVANKCFHRVHLGSLKSNFGHSHIASGIPAFAKCTKVLAHDYFPAQLHLCLPYATARDGPGHATLPFIGYDKRALDAGVVSCDKNGTNAYTLLSCIPVIQENTAQNTGHAIMLVSARDPRSLKVVIDRTRNFIIETKEPLYDVSRALQTFKKHHQYRAYFIGKSHQEIAKKMKKPKLFRPKEPIQVHLFLGHLDREERFTAMIDMVTNLFNFGITKLPIVAAGRALIACAVAAQVLTLAEAIELRDLHKSGQMLTLMRTLRGITFTRAIVELRNPKGVLIDGFEPFIDGLIADRDYPVEMDSYVYVGDHSGLDQAFRVETERDFLDLLGRFYLSGADLNWNAFTVPFKRMNLPTYPYKMRSFWNHKEGQSFSYLKGHKKGNDIHLPEATLIHLALDSRPGALKNVEFKKPLIMTNETELNLAKLADYFSCEADTVAAVETIPIVFGEEIAKIQFYEELEKKGYSYKGAFKSVKGLKGNHVTLDRVRSPDLVLDGVLQALLYSIPQPKAVLRSIDHLCVYETFDKKTSYVAKFQFVEEGRTAVIANVVLEDDKGLPYLYAQGMRFDVLSDLLEDMTMWIKKELNLLTVSLSSTFTGLGFGADHRVRFCKRFNVPLSVLKDCNTIEKVLNYLNGEKPTVIPKKESSTGKIGIRAIACRLPGNVSDPVELWDYLKTGKNSSQRVPLSRIPTRNSLMKGEYGNPIEGANFIEADVAGFDHKFFKLSKSEAEKMDPQQRLLLECTHEVLERAHLGNLENVPVYIGFMGAEYPDLMANPKDVVSMLGSSACVVSGRINYVFGSSAESMTVDTACSSSLTALDLAVGAIKSGKASRALVGGVNLILTEKGLGQRANGKMLSEDGKSRSFDSQATGYGRADGCVVTMIEEIQPGIPYLAVIEETGVNHCGTGVSLTAPNGLAQEKLLRQMLGSRMDTVDVWEAHGTGTQLGDPIEANALGRIFRNRSITVASIKSNLGHSEAAAGLSGLLKMVLQLQHNYVPNMGHIELMSKNIKAECLNFPICGEEMEVSSGGVSSFGVSGTNAATVISKSKSRREPRSRQVQIQDVSIKKEDNHIAPDHFISIQDLTRTINRRLSRQEPRRRQSAFSRLSSQDQDNMSMVSPPPSRSSSVQNLKLRQVRCLSTVSQVSSRDYQERSKSIDELQSLQDHHEEFRSAQNLMRIEDHRDQVDDEEEPKVDHSRSCQDLMQYGKEKLSVWDQESRIFKPKFPYFGVVPVSAKNEKSLDLLLEEYRMRISESSDWLTEIARAAALKPVYEGYRAALVINEPRRTVEIFKANGETIPMFGFDLPTTVDLDYSIYYHVPLFKKHLDMELEHVEEIFQGKVKFDQDGLLRSWTSAFLATLSDLGLKNYSIHSGSESEQFPTFWFSLERLDFAELQLVVGQLFIQGISIKWDRIYDFTTPTVILPTYAFDRSALWFKKRPTNQEFEFLGQLIATENSTYKFENLITKARYRNLYDLASQMTCSFFIEILTEIGRYFFDSLNFEISKLSCDTVDMEDHFWITVEAHVYSDDSLSVQIFTENRIEPICEADITVIDTLREDRQLFNIRTTVAPSKIYKGLQFYQGINYSNSLQCLTEIDKISCSAIGISLPNPEYCIDPVLLEGAIQIGLCALDSSDYRQFVRLISRVYVYQNLHEKVLIHFCRDTGVIELLNERREIAVKIVLHETEDTVVLRRKDSAQKVSERMVNARVSMDSVTLQATIEKVQRAVADIMTQQIDAPTGQGFMEMGLDSMMLIDLINRLNSEFPEARINTNDLFNHPNIEELGKAIYKTIRTQQEDDLLAIGLSREALQLSQEVQVSPMDYGSDVPSEDRVQDTIDEVHRIVADIMVEDGEISKHQGFFELGLDSMMLIDFINRLNTVFPELRLNTNDLFNYPNIEELGKAIHQRAGNTVPKNYIQKPPEKIKKKESCDTIIDDRRLQKEVEDPRAKKFPLSSMKKSKSKKPLRIRIQEDSIDQPKLQYPKTPYSKTIVDHNAHQEVRRVLQDMVFDILGESAGLEPKIGFMDLELDSTMLVELLNRLNTVFPEAKLTTNSLFDYPDIESLAEAIAEITDHKSTRNSNLDMIYTVVPHVELFPENIELLKIESLNPLVFTEKPKADTEEIKIEIGPVHQDEAVPSGLKNLGNYLISRKTTSVWIDSTKSPFHGLLAGFLRSLAAEYPQKIKLNHDIRVHLIRTKIIHSCDQLNNRGTWLITGGASGIGRAMADWLLQRKYASRIIVTSRSKTGRDTVQVDVTETKDMERLLKEVGPELVGVIHSAGVLRDARFPKQTATSYRSVLQPKIEGLNLLISLCDKYAHNLEHFIVNSSIAALLGNIGQTGYSAANAYMDTVILERRKQGKPGTTINWGNWKQVGMAKDVNQLLEERGFTGITVEEGLAVLEYAIQAKPVQVVAARIDWVKVYEHRSDLRGIVLESDREEPLKNSSLSKTMDTNKPKEVDHSFGPAKIAFLLSGQGAQYSNMGRELYDTFKAYRDALDCCTSLFQFEIDLKKVMFDDHYRNLIHETVYVQPLIFCTSYALSQLWASCGLSPDIIIGHSVGEILGMVLAGMLSLEEGAELVSLRAKCMERIRGRGVMVAVHPTICKNYPNLEIVAKNSPNQVVVVGTKDDVQRLFDDGVNCKVVNSHYPFHSSLIHETDYQELLKFQAKFGPSTKILISNGQLLDEVDINHIVSHLRSPVLFEDSLKKAYALGAIVFLEVGPGTTLTTFAKQTLPKNCLIVNSISQRSSEMKNFNVSMKKLQSEGVTVSQRYGDSTDRFLEVSPSQDVEDLLGHVVDGLCVVPGAYQISLHLTHRKEKLPLEYGDLHFKNLLPITELQRMDSEALDEYFQCTKRRQEGLEKVDFPETNLLEHVDKDRFYTTLAQNGVEYRNRFQILARIRKYKDFVEATLHPTEKLYLVIEGAFQALSVAAFEQYSNRYFVPITVGRFAFDYGGLVPDPVGWSVRAKAEAMNDKFIEGFVQILNQGIVVGVLQRTVAVVTVKTTNHYEALKSPRFGRRNAITPTSSICPEYPEIEEVTVVGYSSTFSSDWNDLLLGKIPRDYLIDWQPDMFDAEFFGINPKEAACIDPQQKLLLELTYRALENAGIPKLPKDTGVYMGVSSSDFANKAYADIPEALGYLAPGTNPSSLAGRISYFYNLRGPSIVVDSACSSFFSALYTAIKDLKENTVSTALVGAVNLTLNEKTTQVLRNTGVLSPDTTCRAFDADANGYVRAEGAAVVVLQRRTSEGQAITGFSLKHQGRSAGLTVPYGLSQADVFKEAVEASGSPDFDFLECHGTGTVLGDSVELGQLTESCSLVGSVKSNLGHAEAAAGAASFITILENMKKGYRNPQGHFKLLNRGVSKSIIELPVIGTEKQIKKAVINCFGISGTNSTVVLEDRLPRDEPTVTQNVMSHLLVLSAKSERSLKMMIKEMNEFLENSCQDLHLLAKKLQLGRTHYKHRSTVVIDYRRHARFAYRSPPKKMNIVLDLSGFGEFHEDHIHELYHNCWLFKKIFQIIEATVPHLHEKEDFFEFIFKLTIAILLVNVGLNPVEIVGNDSIMKCLIGQESLKETLDKTMKVSCGEVPDLEIRRIDRSKVDFFKNLWNLKLSDWFGSNTERPSVQLNRLLARLFENGEDILWNQLFSDAGNLNEIAVPGYVFDRKRHWPFEDRLLSNVYQMVLVREDLGPEENTLEIGNIYDISEELHPVMKYGKGAKQKFTSFFEEDLFPYGPGTKSLNIQNVSLFAFKDQDNIANLAVSCAEQDVPMCLTLGQIPPAANVKLHIFISTVIPTGMVAFVKSLAAERPHLQYRVIHSDSFEDFKRELRYPMNESKVVHYRSGLRYVEKLVQKTVPLPQRMPKMRHLLITGGYSGIGQALIDLYRPDRVTVISRSNGVDCTDLQALLKAVESSGSIDTVIHAAGVVQNGLAQNLTANDYKKVLDVKVVGLRNLLEVARRHNTRRVMVISSAATVLGSFGQANYAYANKLMEEELKRSDLEVEKLIVNYGPWSGAGMLATKEATVIREQIEENGWDFLSIKEALDPLKEGLTDGQFMVFKPNWNRVLQRNTHLMNFLDTVADVKLPFRSEVEEEEPIRAQTTEEEKSQISTRNVKATVIKVIKEVSGYEDLNEEAGFMSLGIDSLMIESIRQKLQKILDVELAALHMYQYPNVAKLSEFIQSLRGKSSTQMNGNEALLDNDKRQIEFEASHIKEERNNKMETSRSDDRFANNSNNLLEVVDTLTKIQACKGSPIDSDSTDIFRKGEEEHDDIAIIGISGAFSGAACIDDFWQNLLEGNECLTAEDSPDPDTVAAGGLIPDTDKFDYKFFNLSKTDADRLDPQIKQFVMHSWNVLESSGYMKKKDNFKIGVVAGAEPSDYCVANSRATHGSLVELYGRNQKDFVAQWTSHLLDLTGLSMGVYTACSTALTAIHKARDELLTNRVDLCLAGAVSLVLPENLGHDIDSSQPMATEPHCRPFNPLATGIVRGSAVGVVLLKKLSKALEDKDQLLGIIRSVHLNSDGREKSSFMAPNPTQQAECMLQALKEARVDPNEVGYIECHATGTKIGDSLELEAIKRVYKDRVPRLGSVKANIGHGFAGAGMASLAKSLKMFKTGLIPPQINLEKAERIGSLKSAFTSIHAFGIGGSNAVMLLEEPPTVTHTNGVEEEGQYRPVILPISAKSEESCLAYCRRLSQYLSDDMDLSKIAHTLISTRELFPYRTFVVARSISEAKAKLATVTQIYKSEDIPTESIAFFCCPQGVEYPEMVKDFDFNLSGRVQEDLVFLSSHIMKRLEDYGVHCGTIFGHSLGEYAALLQAEVLDGRAMKNLLSIRQDLQDSTVTADMVAIKNLSTALPENVECSAMLSDALKCYVGPPGSFDGLDTKALNFKKLKTTHGYHSSMMEPILPAFRQHLNETEFTAAKIPIISNCDGESLSTITPEYLVRHMREPVRLDLSINHLLQNNRIKVIVEVGPQGILSNLVAEKTDKVTVVPTVLSKKAYQANPDSNRFLEAIGQLWAHGATVFLKAESTGIDFNLPTYQFGPLICYSNRKSSQDQFRLYKRLLQYEMVTDGSKNSGNMHESCKNENQLIIRARSPDKQVLRPYPNSLQEDTVDRFGETEEIITKNNVVVKNGLVFTYGYEEFDDDPGYSIPSGAAVLLIGGNGFLGQAYRRYFEKNHPGVKIVSTDSQTLNVLNETQVFGVLTRIERLHTVVFLCGKVKNAQIKVKGIQNVLKALGHCTPIENLILASSLTSFVDVPGDEIYASGNIYLDTVACERQKNINTITSIQWPPLKGSKMMKSVEGNALKEVLETNSLNIKDLQYFIEATVGLSGVYAVSNHHPKKIRNHFRSKKAKPTINSTLEETSASRRDQVAEIWKKHLNVDKVEDSDNFFALGGHSLNGMSISHDLGITTNLLFEHPTFTDFLEATQIFRPAPTVAISKCDRLSKIPLTFAQENMIILDQIEEDKIKYCICYSIHFDEHLDLTVLQYALRGMMAKQPSLRSRFAIDSQEVLSLTETFLPITSSDEEITVSLDDPYEITVSGNTATFYNHHIITDGWSMTVFARELAELYQHFKNYTKNLPYIFPEITIADYAVFQRENFNAEKVGVLKKRLEGVPSTRITCSALDQNKRFGVRYLTVPEGLTKKIRDLSKTYSTSEYIITLSAFARLINRWNADINAKSITVGSPVAGRSRVETHNLIGYFLNNMVLNFSCEDLDRDPVTHVKKVVAEASEFEDVPYHLLEKRDVFHVYFNYRHDLDFPKIEIPGLRTSFTQKSINSAFELSFTIDITDYGTRITVEYNSGSFDEGDIEELLLDYQESLEHFEQKFKKMGQAEPTTFTEHPDCFHFKLVDEELVQLSLNLKEKYFLNHGELIRSDTVIPVDLPHPDFPKGALTVILAGAAYTTKRNKNTVTLDSLQCSRSFYPSFFYSTNTVYDIAYVIYTSGSTGKPKGVTVGRDNLLAFLAQNPVPSGRRVMHSVSPNFDVSCFNMFASIASRAKLVSGNEVRTVIEDTVALKGQILFLTSAMFNSLDKKSLDDLADLEELYVGGETPSSLNLRKCRSFGLNVTQIYGPSECTIWCKTSRHKNGRVIGRGYGNQTRFRELVIRGQCVARGYMGAHQGTFLSDAYRTPEDIALRRNPKAFNTKDLVRNRFGNLEYLGRTDDQIKIKGVRVTVSSLEAQLLRENPGILQVKILKLENENLAAFVVGNISTKPTGITVIPLKSLPMNVSGKIDKNELLKHVKSRADTAELQGTPKKLALIWQDLLPGITVASEETDLFDVGGHSLLLFTLKQKIFEDFGVSLPISTLGSCSRLKEMSEKISLFSKDVITAIKESSEATVGVYCIHAIGGTIYPYYVFSRMLPENCNVYGIDYDQDYPAKTLSELSQFYAKQIKSHQKPNEKLILLGHSLGGILCREITQILSHPFVIMLDSWTIGTSQLSAENVRAYLKSQFEVMPNCERLLEGSLKLTQMLKNHRFKETHTKIYLFKAQKLGQSALRDNITESTIRSYADNGWSTYSPRHPITVYLTPGDHETMLRPENLKDYVEIIMDIIERAA</sequence>
<reference evidence="11" key="1">
    <citation type="submission" date="2023-06" db="EMBL/GenBank/DDBJ databases">
        <title>Genomic analysis of the entomopathogenic nematode Steinernema hermaphroditum.</title>
        <authorList>
            <person name="Schwarz E.M."/>
            <person name="Heppert J.K."/>
            <person name="Baniya A."/>
            <person name="Schwartz H.T."/>
            <person name="Tan C.-H."/>
            <person name="Antoshechkin I."/>
            <person name="Sternberg P.W."/>
            <person name="Goodrich-Blair H."/>
            <person name="Dillman A.R."/>
        </authorList>
    </citation>
    <scope>NUCLEOTIDE SEQUENCE</scope>
    <source>
        <strain evidence="11">PS9179</strain>
        <tissue evidence="11">Whole animal</tissue>
    </source>
</reference>
<dbReference type="PROSITE" id="PS52004">
    <property type="entry name" value="KS3_2"/>
    <property type="match status" value="5"/>
</dbReference>
<dbReference type="InterPro" id="IPR016039">
    <property type="entry name" value="Thiolase-like"/>
</dbReference>
<dbReference type="EC" id="2.3.1.85" evidence="2"/>
<dbReference type="InterPro" id="IPR001242">
    <property type="entry name" value="Condensation_dom"/>
</dbReference>
<evidence type="ECO:0000256" key="6">
    <source>
        <dbReference type="ARBA" id="ARBA00022679"/>
    </source>
</evidence>
<dbReference type="Pfam" id="PF08659">
    <property type="entry name" value="KR"/>
    <property type="match status" value="3"/>
</dbReference>
<evidence type="ECO:0000256" key="7">
    <source>
        <dbReference type="ARBA" id="ARBA00044883"/>
    </source>
</evidence>
<keyword evidence="5" id="KW-0597">Phosphoprotein</keyword>
<evidence type="ECO:0000259" key="9">
    <source>
        <dbReference type="PROSITE" id="PS50075"/>
    </source>
</evidence>
<dbReference type="PANTHER" id="PTHR43775:SF37">
    <property type="entry name" value="SI:DKEY-61P9.11"/>
    <property type="match status" value="1"/>
</dbReference>
<dbReference type="InterPro" id="IPR023213">
    <property type="entry name" value="CAT-like_dom_sf"/>
</dbReference>
<comment type="caution">
    <text evidence="11">The sequence shown here is derived from an EMBL/GenBank/DDBJ whole genome shotgun (WGS) entry which is preliminary data.</text>
</comment>
<dbReference type="InterPro" id="IPR036736">
    <property type="entry name" value="ACP-like_sf"/>
</dbReference>
<accession>A0AA39HIV1</accession>
<dbReference type="Pfam" id="PF00501">
    <property type="entry name" value="AMP-binding"/>
    <property type="match status" value="1"/>
</dbReference>
<dbReference type="Gene3D" id="3.10.129.110">
    <property type="entry name" value="Polyketide synthase dehydratase"/>
    <property type="match status" value="2"/>
</dbReference>
<dbReference type="InterPro" id="IPR020806">
    <property type="entry name" value="PKS_PP-bd"/>
</dbReference>
<dbReference type="InterPro" id="IPR057326">
    <property type="entry name" value="KR_dom"/>
</dbReference>
<keyword evidence="12" id="KW-1185">Reference proteome</keyword>
<dbReference type="InterPro" id="IPR014043">
    <property type="entry name" value="Acyl_transferase_dom"/>
</dbReference>
<feature type="domain" description="Carrier" evidence="9">
    <location>
        <begin position="7268"/>
        <end position="7344"/>
    </location>
</feature>
<dbReference type="SMART" id="SM00822">
    <property type="entry name" value="PKS_KR"/>
    <property type="match status" value="2"/>
</dbReference>
<dbReference type="GO" id="GO:0031177">
    <property type="term" value="F:phosphopantetheine binding"/>
    <property type="evidence" value="ECO:0007669"/>
    <property type="project" value="InterPro"/>
</dbReference>
<feature type="domain" description="Ketosynthase family 3 (KS3)" evidence="10">
    <location>
        <begin position="1679"/>
        <end position="2077"/>
    </location>
</feature>
<dbReference type="Pfam" id="PF00109">
    <property type="entry name" value="ketoacyl-synt"/>
    <property type="match status" value="5"/>
</dbReference>
<dbReference type="InterPro" id="IPR042104">
    <property type="entry name" value="PKS_dehydratase_sf"/>
</dbReference>
<dbReference type="Proteomes" id="UP001175271">
    <property type="component" value="Unassembled WGS sequence"/>
</dbReference>
<feature type="domain" description="Ketosynthase family 3 (KS3)" evidence="10">
    <location>
        <begin position="4"/>
        <end position="385"/>
    </location>
</feature>
<evidence type="ECO:0000313" key="11">
    <source>
        <dbReference type="EMBL" id="KAK0406687.1"/>
    </source>
</evidence>
<dbReference type="InterPro" id="IPR006162">
    <property type="entry name" value="Ppantetheine_attach_site"/>
</dbReference>
<keyword evidence="4" id="KW-0596">Phosphopantetheine</keyword>
<dbReference type="EC" id="3.1.2.14" evidence="1"/>
<dbReference type="Pfam" id="PF02801">
    <property type="entry name" value="Ketoacyl-synt_C"/>
    <property type="match status" value="5"/>
</dbReference>
<proteinExistence type="predicted"/>
<dbReference type="InterPro" id="IPR013968">
    <property type="entry name" value="PKS_KR"/>
</dbReference>
<feature type="domain" description="Ketosynthase family 3 (KS3)" evidence="10">
    <location>
        <begin position="5288"/>
        <end position="5674"/>
    </location>
</feature>
<dbReference type="CDD" id="cd00833">
    <property type="entry name" value="PKS"/>
    <property type="match status" value="4"/>
</dbReference>
<dbReference type="InterPro" id="IPR020845">
    <property type="entry name" value="AMP-binding_CS"/>
</dbReference>
<dbReference type="PROSITE" id="PS00455">
    <property type="entry name" value="AMP_BINDING"/>
    <property type="match status" value="1"/>
</dbReference>
<name>A0AA39HIV1_9BILA</name>
<dbReference type="Gene3D" id="3.40.366.10">
    <property type="entry name" value="Malonyl-Coenzyme A Acyl Carrier Protein, domain 2"/>
    <property type="match status" value="2"/>
</dbReference>
<dbReference type="SMART" id="SM00825">
    <property type="entry name" value="PKS_KS"/>
    <property type="match status" value="4"/>
</dbReference>
<protein>
    <recommendedName>
        <fullName evidence="3">Fatty acid synthase</fullName>
        <ecNumber evidence="2">2.3.1.85</ecNumber>
        <ecNumber evidence="1">3.1.2.14</ecNumber>
    </recommendedName>
</protein>
<dbReference type="InterPro" id="IPR018201">
    <property type="entry name" value="Ketoacyl_synth_AS"/>
</dbReference>
<evidence type="ECO:0000256" key="3">
    <source>
        <dbReference type="ARBA" id="ARBA00018769"/>
    </source>
</evidence>
<gene>
    <name evidence="11" type="ORF">QR680_018734</name>
</gene>
<dbReference type="SUPFAM" id="SSF51735">
    <property type="entry name" value="NAD(P)-binding Rossmann-fold domains"/>
    <property type="match status" value="3"/>
</dbReference>
<feature type="domain" description="Carrier" evidence="9">
    <location>
        <begin position="2859"/>
        <end position="2936"/>
    </location>
</feature>
<dbReference type="InterPro" id="IPR032821">
    <property type="entry name" value="PKS_assoc"/>
</dbReference>
<organism evidence="11 12">
    <name type="scientific">Steinernema hermaphroditum</name>
    <dbReference type="NCBI Taxonomy" id="289476"/>
    <lineage>
        <taxon>Eukaryota</taxon>
        <taxon>Metazoa</taxon>
        <taxon>Ecdysozoa</taxon>
        <taxon>Nematoda</taxon>
        <taxon>Chromadorea</taxon>
        <taxon>Rhabditida</taxon>
        <taxon>Tylenchina</taxon>
        <taxon>Panagrolaimomorpha</taxon>
        <taxon>Strongyloidoidea</taxon>
        <taxon>Steinernematidae</taxon>
        <taxon>Steinernema</taxon>
    </lineage>
</organism>
<dbReference type="PANTHER" id="PTHR43775">
    <property type="entry name" value="FATTY ACID SYNTHASE"/>
    <property type="match status" value="1"/>
</dbReference>
<dbReference type="InterPro" id="IPR014031">
    <property type="entry name" value="Ketoacyl_synth_C"/>
</dbReference>
<dbReference type="Gene3D" id="1.10.1200.10">
    <property type="entry name" value="ACP-like"/>
    <property type="match status" value="6"/>
</dbReference>
<dbReference type="Pfam" id="PF00975">
    <property type="entry name" value="Thioesterase"/>
    <property type="match status" value="1"/>
</dbReference>
<comment type="catalytic activity">
    <reaction evidence="7">
        <text>acetyl-CoA + n malonyl-CoA + 2n NADPH + 2n H(+) = a long-chain fatty acid + (n+1) CoA + n CO2 + 2n NADP(+).</text>
        <dbReference type="EC" id="2.3.1.85"/>
    </reaction>
</comment>
<dbReference type="Gene3D" id="3.40.50.12780">
    <property type="entry name" value="N-terminal domain of ligase-like"/>
    <property type="match status" value="1"/>
</dbReference>
<dbReference type="SMART" id="SM00827">
    <property type="entry name" value="PKS_AT"/>
    <property type="match status" value="1"/>
</dbReference>
<dbReference type="PROSITE" id="PS00606">
    <property type="entry name" value="KS3_1"/>
    <property type="match status" value="1"/>
</dbReference>
<dbReference type="Gene3D" id="3.40.50.720">
    <property type="entry name" value="NAD(P)-binding Rossmann-like Domain"/>
    <property type="match status" value="4"/>
</dbReference>
<dbReference type="Pfam" id="PF16197">
    <property type="entry name" value="KAsynt_C_assoc"/>
    <property type="match status" value="1"/>
</dbReference>
<dbReference type="Gene3D" id="3.30.559.10">
    <property type="entry name" value="Chloramphenicol acetyltransferase-like domain"/>
    <property type="match status" value="1"/>
</dbReference>
<dbReference type="InterPro" id="IPR009081">
    <property type="entry name" value="PP-bd_ACP"/>
</dbReference>
<dbReference type="InterPro" id="IPR036291">
    <property type="entry name" value="NAD(P)-bd_dom_sf"/>
</dbReference>
<dbReference type="Pfam" id="PF00698">
    <property type="entry name" value="Acyl_transf_1"/>
    <property type="match status" value="2"/>
</dbReference>
<dbReference type="SUPFAM" id="SSF52151">
    <property type="entry name" value="FabD/lysophospholipase-like"/>
    <property type="match status" value="2"/>
</dbReference>
<dbReference type="SUPFAM" id="SSF56801">
    <property type="entry name" value="Acetyl-CoA synthetase-like"/>
    <property type="match status" value="1"/>
</dbReference>
<dbReference type="InterPro" id="IPR001227">
    <property type="entry name" value="Ac_transferase_dom_sf"/>
</dbReference>
<dbReference type="InterPro" id="IPR050091">
    <property type="entry name" value="PKS_NRPS_Biosynth_Enz"/>
</dbReference>
<dbReference type="SMART" id="SM00823">
    <property type="entry name" value="PKS_PP"/>
    <property type="match status" value="4"/>
</dbReference>
<dbReference type="GO" id="GO:0004312">
    <property type="term" value="F:fatty acid synthase activity"/>
    <property type="evidence" value="ECO:0007669"/>
    <property type="project" value="UniProtKB-EC"/>
</dbReference>
<dbReference type="GO" id="GO:0006633">
    <property type="term" value="P:fatty acid biosynthetic process"/>
    <property type="evidence" value="ECO:0007669"/>
    <property type="project" value="InterPro"/>
</dbReference>
<dbReference type="InterPro" id="IPR042099">
    <property type="entry name" value="ANL_N_sf"/>
</dbReference>
<dbReference type="Pfam" id="PF00550">
    <property type="entry name" value="PP-binding"/>
    <property type="match status" value="5"/>
</dbReference>
<evidence type="ECO:0000313" key="12">
    <source>
        <dbReference type="Proteomes" id="UP001175271"/>
    </source>
</evidence>